<dbReference type="PANTHER" id="PTHR23068:SF25">
    <property type="entry name" value="DNA (CYTOSINE-5)-METHYLTRANSFERASE DRM2"/>
    <property type="match status" value="1"/>
</dbReference>
<keyword evidence="3" id="KW-0808">Transferase</keyword>
<dbReference type="GO" id="GO:0003677">
    <property type="term" value="F:DNA binding"/>
    <property type="evidence" value="ECO:0007669"/>
    <property type="project" value="UniProtKB-KW"/>
</dbReference>
<evidence type="ECO:0000256" key="6">
    <source>
        <dbReference type="ARBA" id="ARBA00023125"/>
    </source>
</evidence>
<name>A0A9W7IXP2_HIBTR</name>
<evidence type="ECO:0000256" key="7">
    <source>
        <dbReference type="ARBA" id="ARBA00023242"/>
    </source>
</evidence>
<evidence type="ECO:0000256" key="4">
    <source>
        <dbReference type="ARBA" id="ARBA00022691"/>
    </source>
</evidence>
<keyword evidence="6" id="KW-0238">DNA-binding</keyword>
<dbReference type="Gene3D" id="3.40.50.150">
    <property type="entry name" value="Vaccinia Virus protein VP39"/>
    <property type="match status" value="1"/>
</dbReference>
<feature type="domain" description="SAM-dependent MTase DRM-type" evidence="8">
    <location>
        <begin position="1"/>
        <end position="117"/>
    </location>
</feature>
<dbReference type="InterPro" id="IPR050390">
    <property type="entry name" value="C5-Methyltransferase"/>
</dbReference>
<evidence type="ECO:0000313" key="10">
    <source>
        <dbReference type="Proteomes" id="UP001165190"/>
    </source>
</evidence>
<dbReference type="PROSITE" id="PS51680">
    <property type="entry name" value="SAM_MT_DRM"/>
    <property type="match status" value="1"/>
</dbReference>
<keyword evidence="10" id="KW-1185">Reference proteome</keyword>
<organism evidence="9 10">
    <name type="scientific">Hibiscus trionum</name>
    <name type="common">Flower of an hour</name>
    <dbReference type="NCBI Taxonomy" id="183268"/>
    <lineage>
        <taxon>Eukaryota</taxon>
        <taxon>Viridiplantae</taxon>
        <taxon>Streptophyta</taxon>
        <taxon>Embryophyta</taxon>
        <taxon>Tracheophyta</taxon>
        <taxon>Spermatophyta</taxon>
        <taxon>Magnoliopsida</taxon>
        <taxon>eudicotyledons</taxon>
        <taxon>Gunneridae</taxon>
        <taxon>Pentapetalae</taxon>
        <taxon>rosids</taxon>
        <taxon>malvids</taxon>
        <taxon>Malvales</taxon>
        <taxon>Malvaceae</taxon>
        <taxon>Malvoideae</taxon>
        <taxon>Hibiscus</taxon>
    </lineage>
</organism>
<dbReference type="InterPro" id="IPR030380">
    <property type="entry name" value="SAM_MeTfrase_DRM"/>
</dbReference>
<keyword evidence="5" id="KW-0677">Repeat</keyword>
<dbReference type="Proteomes" id="UP001165190">
    <property type="component" value="Unassembled WGS sequence"/>
</dbReference>
<evidence type="ECO:0000256" key="3">
    <source>
        <dbReference type="ARBA" id="ARBA00022679"/>
    </source>
</evidence>
<dbReference type="InterPro" id="IPR029063">
    <property type="entry name" value="SAM-dependent_MTases_sf"/>
</dbReference>
<reference evidence="9" key="1">
    <citation type="submission" date="2023-05" db="EMBL/GenBank/DDBJ databases">
        <title>Genome and transcriptome analyses reveal genes involved in the formation of fine ridges on petal epidermal cells in Hibiscus trionum.</title>
        <authorList>
            <person name="Koshimizu S."/>
            <person name="Masuda S."/>
            <person name="Ishii T."/>
            <person name="Shirasu K."/>
            <person name="Hoshino A."/>
            <person name="Arita M."/>
        </authorList>
    </citation>
    <scope>NUCLEOTIDE SEQUENCE</scope>
    <source>
        <strain evidence="9">Hamamatsu line</strain>
    </source>
</reference>
<dbReference type="OrthoDB" id="1719924at2759"/>
<evidence type="ECO:0000256" key="1">
    <source>
        <dbReference type="ARBA" id="ARBA00004123"/>
    </source>
</evidence>
<dbReference type="EMBL" id="BSYR01000038">
    <property type="protein sequence ID" value="GMJ04252.1"/>
    <property type="molecule type" value="Genomic_DNA"/>
</dbReference>
<comment type="subcellular location">
    <subcellularLocation>
        <location evidence="1">Nucleus</location>
    </subcellularLocation>
</comment>
<dbReference type="GO" id="GO:0003886">
    <property type="term" value="F:DNA (cytosine-5-)-methyltransferase activity"/>
    <property type="evidence" value="ECO:0007669"/>
    <property type="project" value="TreeGrafter"/>
</dbReference>
<proteinExistence type="predicted"/>
<keyword evidence="2 9" id="KW-0489">Methyltransferase</keyword>
<dbReference type="SUPFAM" id="SSF53335">
    <property type="entry name" value="S-adenosyl-L-methionine-dependent methyltransferases"/>
    <property type="match status" value="1"/>
</dbReference>
<sequence>MLLGFPRDHTQGGGTSRAERYKSLGNSFQVDMVAYHLSVLKDMYPGGINVLSLFSGIGGAEVALHRLHIPLKVVVSVEISEVNRNIVRSWWQRTDQQGTLIIYKTWLGACKGINDLM</sequence>
<gene>
    <name evidence="9" type="ORF">HRI_004094400</name>
</gene>
<evidence type="ECO:0000256" key="5">
    <source>
        <dbReference type="ARBA" id="ARBA00022737"/>
    </source>
</evidence>
<keyword evidence="4" id="KW-0949">S-adenosyl-L-methionine</keyword>
<evidence type="ECO:0000256" key="2">
    <source>
        <dbReference type="ARBA" id="ARBA00022603"/>
    </source>
</evidence>
<evidence type="ECO:0000313" key="9">
    <source>
        <dbReference type="EMBL" id="GMJ04252.1"/>
    </source>
</evidence>
<dbReference type="GO" id="GO:0005634">
    <property type="term" value="C:nucleus"/>
    <property type="evidence" value="ECO:0007669"/>
    <property type="project" value="UniProtKB-SubCell"/>
</dbReference>
<accession>A0A9W7IXP2</accession>
<protein>
    <submittedName>
        <fullName evidence="9">Domains rearranged methylase 1</fullName>
    </submittedName>
</protein>
<evidence type="ECO:0000259" key="8">
    <source>
        <dbReference type="PROSITE" id="PS51680"/>
    </source>
</evidence>
<dbReference type="PANTHER" id="PTHR23068">
    <property type="entry name" value="DNA CYTOSINE-5- -METHYLTRANSFERASE 3-RELATED"/>
    <property type="match status" value="1"/>
</dbReference>
<dbReference type="AlphaFoldDB" id="A0A9W7IXP2"/>
<comment type="caution">
    <text evidence="9">The sequence shown here is derived from an EMBL/GenBank/DDBJ whole genome shotgun (WGS) entry which is preliminary data.</text>
</comment>
<keyword evidence="7" id="KW-0539">Nucleus</keyword>
<dbReference type="GO" id="GO:0032259">
    <property type="term" value="P:methylation"/>
    <property type="evidence" value="ECO:0007669"/>
    <property type="project" value="UniProtKB-KW"/>
</dbReference>